<organism evidence="1 2">
    <name type="scientific">Dentiscutata heterogama</name>
    <dbReference type="NCBI Taxonomy" id="1316150"/>
    <lineage>
        <taxon>Eukaryota</taxon>
        <taxon>Fungi</taxon>
        <taxon>Fungi incertae sedis</taxon>
        <taxon>Mucoromycota</taxon>
        <taxon>Glomeromycotina</taxon>
        <taxon>Glomeromycetes</taxon>
        <taxon>Diversisporales</taxon>
        <taxon>Gigasporaceae</taxon>
        <taxon>Dentiscutata</taxon>
    </lineage>
</organism>
<protein>
    <submittedName>
        <fullName evidence="1">2897_t:CDS:1</fullName>
    </submittedName>
</protein>
<gene>
    <name evidence="1" type="ORF">DHETER_LOCUS8738</name>
</gene>
<evidence type="ECO:0000313" key="2">
    <source>
        <dbReference type="Proteomes" id="UP000789702"/>
    </source>
</evidence>
<comment type="caution">
    <text evidence="1">The sequence shown here is derived from an EMBL/GenBank/DDBJ whole genome shotgun (WGS) entry which is preliminary data.</text>
</comment>
<feature type="non-terminal residue" evidence="1">
    <location>
        <position position="150"/>
    </location>
</feature>
<keyword evidence="2" id="KW-1185">Reference proteome</keyword>
<sequence length="150" mass="16692">MEQTPVFTCQRCKHTLRIDDTLTDLGSTSIDILLAPLSEEVVRSSTTDRRSETAEINGSSKQTISNNNQNGISVPNKRSGSKNFELSRSPSREISTKESFLLPSESYVMLSRSQVTQPLNNQVSSEHGTIDANNDDRQRASLSYRLKVTN</sequence>
<evidence type="ECO:0000313" key="1">
    <source>
        <dbReference type="EMBL" id="CAG8638703.1"/>
    </source>
</evidence>
<reference evidence="1" key="1">
    <citation type="submission" date="2021-06" db="EMBL/GenBank/DDBJ databases">
        <authorList>
            <person name="Kallberg Y."/>
            <person name="Tangrot J."/>
            <person name="Rosling A."/>
        </authorList>
    </citation>
    <scope>NUCLEOTIDE SEQUENCE</scope>
    <source>
        <strain evidence="1">IL203A</strain>
    </source>
</reference>
<dbReference type="Proteomes" id="UP000789702">
    <property type="component" value="Unassembled WGS sequence"/>
</dbReference>
<accession>A0ACA9NA24</accession>
<proteinExistence type="predicted"/>
<name>A0ACA9NA24_9GLOM</name>
<dbReference type="EMBL" id="CAJVPU010014257">
    <property type="protein sequence ID" value="CAG8638703.1"/>
    <property type="molecule type" value="Genomic_DNA"/>
</dbReference>